<accession>A0ABW2D4N8</accession>
<protein>
    <recommendedName>
        <fullName evidence="4">Secreted protein</fullName>
    </recommendedName>
</protein>
<dbReference type="EMBL" id="JBHSYS010000002">
    <property type="protein sequence ID" value="MFC6957071.1"/>
    <property type="molecule type" value="Genomic_DNA"/>
</dbReference>
<name>A0ABW2D4N8_9ACTN</name>
<dbReference type="RefSeq" id="WP_382348025.1">
    <property type="nucleotide sequence ID" value="NZ_JBHMBP010000002.1"/>
</dbReference>
<feature type="compositionally biased region" description="Low complexity" evidence="1">
    <location>
        <begin position="37"/>
        <end position="47"/>
    </location>
</feature>
<feature type="region of interest" description="Disordered" evidence="1">
    <location>
        <begin position="37"/>
        <end position="98"/>
    </location>
</feature>
<feature type="compositionally biased region" description="Basic and acidic residues" evidence="1">
    <location>
        <begin position="48"/>
        <end position="59"/>
    </location>
</feature>
<sequence length="113" mass="11714">MTAARHPTHRRLAVLAAVLLLLLAAADLCGLHRAEAHPATAATAAPTDCREHHQRHDETAAASAANLPNAYDTDAPDAAATGPRPGHGTERARPAAADPLLAPDTAALCVWRI</sequence>
<gene>
    <name evidence="2" type="ORF">ACFQS3_07660</name>
</gene>
<evidence type="ECO:0008006" key="4">
    <source>
        <dbReference type="Google" id="ProtNLM"/>
    </source>
</evidence>
<evidence type="ECO:0000313" key="3">
    <source>
        <dbReference type="Proteomes" id="UP001596470"/>
    </source>
</evidence>
<dbReference type="Proteomes" id="UP001596470">
    <property type="component" value="Unassembled WGS sequence"/>
</dbReference>
<feature type="compositionally biased region" description="Low complexity" evidence="1">
    <location>
        <begin position="60"/>
        <end position="81"/>
    </location>
</feature>
<proteinExistence type="predicted"/>
<reference evidence="3" key="1">
    <citation type="journal article" date="2019" name="Int. J. Syst. Evol. Microbiol.">
        <title>The Global Catalogue of Microorganisms (GCM) 10K type strain sequencing project: providing services to taxonomists for standard genome sequencing and annotation.</title>
        <authorList>
            <consortium name="The Broad Institute Genomics Platform"/>
            <consortium name="The Broad Institute Genome Sequencing Center for Infectious Disease"/>
            <person name="Wu L."/>
            <person name="Ma J."/>
        </authorList>
    </citation>
    <scope>NUCLEOTIDE SEQUENCE [LARGE SCALE GENOMIC DNA]</scope>
    <source>
        <strain evidence="3">KACC 12634</strain>
    </source>
</reference>
<organism evidence="2 3">
    <name type="scientific">Glycomyces mayteni</name>
    <dbReference type="NCBI Taxonomy" id="543887"/>
    <lineage>
        <taxon>Bacteria</taxon>
        <taxon>Bacillati</taxon>
        <taxon>Actinomycetota</taxon>
        <taxon>Actinomycetes</taxon>
        <taxon>Glycomycetales</taxon>
        <taxon>Glycomycetaceae</taxon>
        <taxon>Glycomyces</taxon>
    </lineage>
</organism>
<evidence type="ECO:0000256" key="1">
    <source>
        <dbReference type="SAM" id="MobiDB-lite"/>
    </source>
</evidence>
<evidence type="ECO:0000313" key="2">
    <source>
        <dbReference type="EMBL" id="MFC6957071.1"/>
    </source>
</evidence>
<keyword evidence="3" id="KW-1185">Reference proteome</keyword>
<comment type="caution">
    <text evidence="2">The sequence shown here is derived from an EMBL/GenBank/DDBJ whole genome shotgun (WGS) entry which is preliminary data.</text>
</comment>